<feature type="region of interest" description="Disordered" evidence="1">
    <location>
        <begin position="219"/>
        <end position="251"/>
    </location>
</feature>
<evidence type="ECO:0000313" key="3">
    <source>
        <dbReference type="Proteomes" id="UP001209878"/>
    </source>
</evidence>
<reference evidence="2" key="1">
    <citation type="journal article" date="2023" name="Mol. Biol. Evol.">
        <title>Third-Generation Sequencing Reveals the Adaptive Role of the Epigenome in Three Deep-Sea Polychaetes.</title>
        <authorList>
            <person name="Perez M."/>
            <person name="Aroh O."/>
            <person name="Sun Y."/>
            <person name="Lan Y."/>
            <person name="Juniper S.K."/>
            <person name="Young C.R."/>
            <person name="Angers B."/>
            <person name="Qian P.Y."/>
        </authorList>
    </citation>
    <scope>NUCLEOTIDE SEQUENCE</scope>
    <source>
        <strain evidence="2">R07B-5</strain>
    </source>
</reference>
<protein>
    <submittedName>
        <fullName evidence="2">Uncharacterized protein</fullName>
    </submittedName>
</protein>
<comment type="caution">
    <text evidence="2">The sequence shown here is derived from an EMBL/GenBank/DDBJ whole genome shotgun (WGS) entry which is preliminary data.</text>
</comment>
<proteinExistence type="predicted"/>
<evidence type="ECO:0000256" key="1">
    <source>
        <dbReference type="SAM" id="MobiDB-lite"/>
    </source>
</evidence>
<feature type="compositionally biased region" description="Polar residues" evidence="1">
    <location>
        <begin position="233"/>
        <end position="251"/>
    </location>
</feature>
<evidence type="ECO:0000313" key="2">
    <source>
        <dbReference type="EMBL" id="KAK2186795.1"/>
    </source>
</evidence>
<dbReference type="EMBL" id="JAODUO010000188">
    <property type="protein sequence ID" value="KAK2186795.1"/>
    <property type="molecule type" value="Genomic_DNA"/>
</dbReference>
<feature type="region of interest" description="Disordered" evidence="1">
    <location>
        <begin position="70"/>
        <end position="91"/>
    </location>
</feature>
<name>A0AAD9P2L3_RIDPI</name>
<keyword evidence="3" id="KW-1185">Reference proteome</keyword>
<feature type="compositionally biased region" description="Basic and acidic residues" evidence="1">
    <location>
        <begin position="70"/>
        <end position="79"/>
    </location>
</feature>
<accession>A0AAD9P2L3</accession>
<dbReference type="AlphaFoldDB" id="A0AAD9P2L3"/>
<sequence length="251" mass="28117">MAAVKPNKSARKSPVKCKSKHSLLEAEQSLIAAVDDVISKNICMTEEEQNRYRKRFTEIYKADLRDNVLIEGKSPENGRKQKVGSPEMEPVNESRKHHLTMELMPQLDEQVVGVARKRKTCPSQCARHLAKQCKHECLRMLTLKGRTPVPTLEPSSVEDISGKTQSSLEMAAKGCARHMKSITALVDEARNTSAALHIYRTQLNTRTDNVIFESDKEVTNTNRGCSSPPPKNMTKNRSAIGTQNKTYATVR</sequence>
<organism evidence="2 3">
    <name type="scientific">Ridgeia piscesae</name>
    <name type="common">Tubeworm</name>
    <dbReference type="NCBI Taxonomy" id="27915"/>
    <lineage>
        <taxon>Eukaryota</taxon>
        <taxon>Metazoa</taxon>
        <taxon>Spiralia</taxon>
        <taxon>Lophotrochozoa</taxon>
        <taxon>Annelida</taxon>
        <taxon>Polychaeta</taxon>
        <taxon>Sedentaria</taxon>
        <taxon>Canalipalpata</taxon>
        <taxon>Sabellida</taxon>
        <taxon>Siboglinidae</taxon>
        <taxon>Ridgeia</taxon>
    </lineage>
</organism>
<gene>
    <name evidence="2" type="ORF">NP493_188g00003</name>
</gene>
<dbReference type="Proteomes" id="UP001209878">
    <property type="component" value="Unassembled WGS sequence"/>
</dbReference>